<feature type="non-terminal residue" evidence="1">
    <location>
        <position position="1"/>
    </location>
</feature>
<reference evidence="1" key="1">
    <citation type="submission" date="2018-11" db="EMBL/GenBank/DDBJ databases">
        <authorList>
            <consortium name="Pathogen Informatics"/>
        </authorList>
    </citation>
    <scope>NUCLEOTIDE SEQUENCE</scope>
</reference>
<dbReference type="Proteomes" id="UP000784294">
    <property type="component" value="Unassembled WGS sequence"/>
</dbReference>
<evidence type="ECO:0000313" key="2">
    <source>
        <dbReference type="Proteomes" id="UP000784294"/>
    </source>
</evidence>
<name>A0A3S5AK13_9PLAT</name>
<proteinExistence type="predicted"/>
<accession>A0A3S5AK13</accession>
<keyword evidence="2" id="KW-1185">Reference proteome</keyword>
<dbReference type="EMBL" id="CAAALY010075809">
    <property type="protein sequence ID" value="VEL25718.1"/>
    <property type="molecule type" value="Genomic_DNA"/>
</dbReference>
<organism evidence="1 2">
    <name type="scientific">Protopolystoma xenopodis</name>
    <dbReference type="NCBI Taxonomy" id="117903"/>
    <lineage>
        <taxon>Eukaryota</taxon>
        <taxon>Metazoa</taxon>
        <taxon>Spiralia</taxon>
        <taxon>Lophotrochozoa</taxon>
        <taxon>Platyhelminthes</taxon>
        <taxon>Monogenea</taxon>
        <taxon>Polyopisthocotylea</taxon>
        <taxon>Polystomatidea</taxon>
        <taxon>Polystomatidae</taxon>
        <taxon>Protopolystoma</taxon>
    </lineage>
</organism>
<protein>
    <submittedName>
        <fullName evidence="1">Uncharacterized protein</fullName>
    </submittedName>
</protein>
<comment type="caution">
    <text evidence="1">The sequence shown here is derived from an EMBL/GenBank/DDBJ whole genome shotgun (WGS) entry which is preliminary data.</text>
</comment>
<evidence type="ECO:0000313" key="1">
    <source>
        <dbReference type="EMBL" id="VEL25718.1"/>
    </source>
</evidence>
<sequence>SGCNLTHCVFITTSEEIDEFRRSHNPCFFKGKRRRVFQKVSNNLDSKLVADFHLTQLAKDPHVVAVRVEWFLDHLMAQILPKWPIPDEFR</sequence>
<gene>
    <name evidence="1" type="ORF">PXEA_LOCUS19158</name>
</gene>
<dbReference type="AlphaFoldDB" id="A0A3S5AK13"/>